<proteinExistence type="predicted"/>
<comment type="caution">
    <text evidence="1">The sequence shown here is derived from an EMBL/GenBank/DDBJ whole genome shotgun (WGS) entry which is preliminary data.</text>
</comment>
<evidence type="ECO:0000313" key="1">
    <source>
        <dbReference type="EMBL" id="KAF2464594.1"/>
    </source>
</evidence>
<evidence type="ECO:0000313" key="2">
    <source>
        <dbReference type="Proteomes" id="UP000799755"/>
    </source>
</evidence>
<organism evidence="1 2">
    <name type="scientific">Lindgomyces ingoldianus</name>
    <dbReference type="NCBI Taxonomy" id="673940"/>
    <lineage>
        <taxon>Eukaryota</taxon>
        <taxon>Fungi</taxon>
        <taxon>Dikarya</taxon>
        <taxon>Ascomycota</taxon>
        <taxon>Pezizomycotina</taxon>
        <taxon>Dothideomycetes</taxon>
        <taxon>Pleosporomycetidae</taxon>
        <taxon>Pleosporales</taxon>
        <taxon>Lindgomycetaceae</taxon>
        <taxon>Lindgomyces</taxon>
    </lineage>
</organism>
<protein>
    <submittedName>
        <fullName evidence="1">Uncharacterized protein</fullName>
    </submittedName>
</protein>
<keyword evidence="2" id="KW-1185">Reference proteome</keyword>
<reference evidence="1" key="1">
    <citation type="journal article" date="2020" name="Stud. Mycol.">
        <title>101 Dothideomycetes genomes: a test case for predicting lifestyles and emergence of pathogens.</title>
        <authorList>
            <person name="Haridas S."/>
            <person name="Albert R."/>
            <person name="Binder M."/>
            <person name="Bloem J."/>
            <person name="Labutti K."/>
            <person name="Salamov A."/>
            <person name="Andreopoulos B."/>
            <person name="Baker S."/>
            <person name="Barry K."/>
            <person name="Bills G."/>
            <person name="Bluhm B."/>
            <person name="Cannon C."/>
            <person name="Castanera R."/>
            <person name="Culley D."/>
            <person name="Daum C."/>
            <person name="Ezra D."/>
            <person name="Gonzalez J."/>
            <person name="Henrissat B."/>
            <person name="Kuo A."/>
            <person name="Liang C."/>
            <person name="Lipzen A."/>
            <person name="Lutzoni F."/>
            <person name="Magnuson J."/>
            <person name="Mondo S."/>
            <person name="Nolan M."/>
            <person name="Ohm R."/>
            <person name="Pangilinan J."/>
            <person name="Park H.-J."/>
            <person name="Ramirez L."/>
            <person name="Alfaro M."/>
            <person name="Sun H."/>
            <person name="Tritt A."/>
            <person name="Yoshinaga Y."/>
            <person name="Zwiers L.-H."/>
            <person name="Turgeon B."/>
            <person name="Goodwin S."/>
            <person name="Spatafora J."/>
            <person name="Crous P."/>
            <person name="Grigoriev I."/>
        </authorList>
    </citation>
    <scope>NUCLEOTIDE SEQUENCE</scope>
    <source>
        <strain evidence="1">ATCC 200398</strain>
    </source>
</reference>
<dbReference type="EMBL" id="MU003535">
    <property type="protein sequence ID" value="KAF2464594.1"/>
    <property type="molecule type" value="Genomic_DNA"/>
</dbReference>
<name>A0ACB6QC29_9PLEO</name>
<accession>A0ACB6QC29</accession>
<dbReference type="Proteomes" id="UP000799755">
    <property type="component" value="Unassembled WGS sequence"/>
</dbReference>
<gene>
    <name evidence="1" type="ORF">BDR25DRAFT_361434</name>
</gene>
<sequence>MTALSASPVRKHPGNPPVSTFHTTSCFLPWSLILMCKVLLIGLSYELRLSLDMFVTDDIFVAWIYISHRIYRRHLKRHQEHEYIATCIQEPYYLSRLTTKRLLASYDYRLFQQDILLRIFAEDRLEFSALFQMKLHKVIGQQTICLILIFFSLHYMIGSFSICGDLFN</sequence>